<name>A0A194PM13_PAPXU</name>
<organism evidence="1 2">
    <name type="scientific">Papilio xuthus</name>
    <name type="common">Asian swallowtail butterfly</name>
    <dbReference type="NCBI Taxonomy" id="66420"/>
    <lineage>
        <taxon>Eukaryota</taxon>
        <taxon>Metazoa</taxon>
        <taxon>Ecdysozoa</taxon>
        <taxon>Arthropoda</taxon>
        <taxon>Hexapoda</taxon>
        <taxon>Insecta</taxon>
        <taxon>Pterygota</taxon>
        <taxon>Neoptera</taxon>
        <taxon>Endopterygota</taxon>
        <taxon>Lepidoptera</taxon>
        <taxon>Glossata</taxon>
        <taxon>Ditrysia</taxon>
        <taxon>Papilionoidea</taxon>
        <taxon>Papilionidae</taxon>
        <taxon>Papilioninae</taxon>
        <taxon>Papilio</taxon>
    </lineage>
</organism>
<dbReference type="EMBL" id="KQ459599">
    <property type="protein sequence ID" value="KPI94367.1"/>
    <property type="molecule type" value="Genomic_DNA"/>
</dbReference>
<evidence type="ECO:0000313" key="2">
    <source>
        <dbReference type="Proteomes" id="UP000053268"/>
    </source>
</evidence>
<gene>
    <name evidence="1" type="ORF">RR46_04435</name>
</gene>
<reference evidence="1 2" key="1">
    <citation type="journal article" date="2015" name="Nat. Commun.">
        <title>Outbred genome sequencing and CRISPR/Cas9 gene editing in butterflies.</title>
        <authorList>
            <person name="Li X."/>
            <person name="Fan D."/>
            <person name="Zhang W."/>
            <person name="Liu G."/>
            <person name="Zhang L."/>
            <person name="Zhao L."/>
            <person name="Fang X."/>
            <person name="Chen L."/>
            <person name="Dong Y."/>
            <person name="Chen Y."/>
            <person name="Ding Y."/>
            <person name="Zhao R."/>
            <person name="Feng M."/>
            <person name="Zhu Y."/>
            <person name="Feng Y."/>
            <person name="Jiang X."/>
            <person name="Zhu D."/>
            <person name="Xiang H."/>
            <person name="Feng X."/>
            <person name="Li S."/>
            <person name="Wang J."/>
            <person name="Zhang G."/>
            <person name="Kronforst M.R."/>
            <person name="Wang W."/>
        </authorList>
    </citation>
    <scope>NUCLEOTIDE SEQUENCE [LARGE SCALE GENOMIC DNA]</scope>
    <source>
        <strain evidence="1">Ya'a_city_454_Px</strain>
        <tissue evidence="1">Whole body</tissue>
    </source>
</reference>
<protein>
    <submittedName>
        <fullName evidence="1">Uncharacterized protein</fullName>
    </submittedName>
</protein>
<dbReference type="AlphaFoldDB" id="A0A194PM13"/>
<evidence type="ECO:0000313" key="1">
    <source>
        <dbReference type="EMBL" id="KPI94367.1"/>
    </source>
</evidence>
<proteinExistence type="predicted"/>
<sequence length="66" mass="7486">MLRRELVLHATSQPPPPIVANRRARTTAETFSSTLEIHRRVADQNAREAIAFNDIHRDTSAYTFAP</sequence>
<dbReference type="Proteomes" id="UP000053268">
    <property type="component" value="Unassembled WGS sequence"/>
</dbReference>
<accession>A0A194PM13</accession>
<keyword evidence="2" id="KW-1185">Reference proteome</keyword>